<accession>A0A5C6NYV1</accession>
<evidence type="ECO:0000313" key="1">
    <source>
        <dbReference type="EMBL" id="TWW70927.1"/>
    </source>
</evidence>
<name>A0A5C6NYV1_9TELE</name>
<dbReference type="AlphaFoldDB" id="A0A5C6NYV1"/>
<comment type="caution">
    <text evidence="1">The sequence shown here is derived from an EMBL/GenBank/DDBJ whole genome shotgun (WGS) entry which is preliminary data.</text>
</comment>
<keyword evidence="2" id="KW-1185">Reference proteome</keyword>
<evidence type="ECO:0000313" key="2">
    <source>
        <dbReference type="Proteomes" id="UP000324091"/>
    </source>
</evidence>
<dbReference type="PANTHER" id="PTHR47027">
    <property type="entry name" value="REVERSE TRANSCRIPTASE DOMAIN-CONTAINING PROTEIN"/>
    <property type="match status" value="1"/>
</dbReference>
<sequence length="151" mass="16824">MQISTSKSESMVLARKKVECLLRVGEEVLPQVEEFKYLGILFTSEGRMEREIDRRIRAVSAVMRVLNQSVVVKKELSRKAKLSIYRVAGLSLRDRVRSSDIQEGLGVKPLLLHIERRGGLVAGPGLGGSSKHKHPAKIGNIPNITLGKLKW</sequence>
<proteinExistence type="predicted"/>
<dbReference type="Proteomes" id="UP000324091">
    <property type="component" value="Chromosome 17"/>
</dbReference>
<gene>
    <name evidence="1" type="ORF">D4764_17G0004100</name>
</gene>
<dbReference type="EMBL" id="RHFK02000009">
    <property type="protein sequence ID" value="TWW70927.1"/>
    <property type="molecule type" value="Genomic_DNA"/>
</dbReference>
<dbReference type="PANTHER" id="PTHR47027:SF30">
    <property type="entry name" value="THAP-TYPE DOMAIN-CONTAINING PROTEIN"/>
    <property type="match status" value="1"/>
</dbReference>
<protein>
    <submittedName>
        <fullName evidence="1">Uncharacterized protein</fullName>
    </submittedName>
</protein>
<organism evidence="1 2">
    <name type="scientific">Takifugu flavidus</name>
    <name type="common">sansaifugu</name>
    <dbReference type="NCBI Taxonomy" id="433684"/>
    <lineage>
        <taxon>Eukaryota</taxon>
        <taxon>Metazoa</taxon>
        <taxon>Chordata</taxon>
        <taxon>Craniata</taxon>
        <taxon>Vertebrata</taxon>
        <taxon>Euteleostomi</taxon>
        <taxon>Actinopterygii</taxon>
        <taxon>Neopterygii</taxon>
        <taxon>Teleostei</taxon>
        <taxon>Neoteleostei</taxon>
        <taxon>Acanthomorphata</taxon>
        <taxon>Eupercaria</taxon>
        <taxon>Tetraodontiformes</taxon>
        <taxon>Tetradontoidea</taxon>
        <taxon>Tetraodontidae</taxon>
        <taxon>Takifugu</taxon>
    </lineage>
</organism>
<reference evidence="1 2" key="1">
    <citation type="submission" date="2019-04" db="EMBL/GenBank/DDBJ databases">
        <title>Chromosome genome assembly for Takifugu flavidus.</title>
        <authorList>
            <person name="Xiao S."/>
        </authorList>
    </citation>
    <scope>NUCLEOTIDE SEQUENCE [LARGE SCALE GENOMIC DNA]</scope>
    <source>
        <strain evidence="1">HTHZ2018</strain>
        <tissue evidence="1">Muscle</tissue>
    </source>
</reference>